<proteinExistence type="predicted"/>
<dbReference type="Proteomes" id="UP000265581">
    <property type="component" value="Unassembled WGS sequence"/>
</dbReference>
<feature type="region of interest" description="Disordered" evidence="1">
    <location>
        <begin position="114"/>
        <end position="167"/>
    </location>
</feature>
<gene>
    <name evidence="3" type="ORF">DX116_09160</name>
</gene>
<evidence type="ECO:0000256" key="1">
    <source>
        <dbReference type="SAM" id="MobiDB-lite"/>
    </source>
</evidence>
<dbReference type="SUPFAM" id="SSF47413">
    <property type="entry name" value="lambda repressor-like DNA-binding domains"/>
    <property type="match status" value="1"/>
</dbReference>
<name>A0A371PCM5_9ACTN</name>
<dbReference type="InterPro" id="IPR001387">
    <property type="entry name" value="Cro/C1-type_HTH"/>
</dbReference>
<keyword evidence="4" id="KW-1185">Reference proteome</keyword>
<dbReference type="Pfam" id="PF01381">
    <property type="entry name" value="HTH_3"/>
    <property type="match status" value="1"/>
</dbReference>
<dbReference type="InterPro" id="IPR010982">
    <property type="entry name" value="Lambda_DNA-bd_dom_sf"/>
</dbReference>
<dbReference type="RefSeq" id="WP_119703792.1">
    <property type="nucleotide sequence ID" value="NZ_JBHSOI010000001.1"/>
</dbReference>
<sequence>MDRNERAAWGPRIRLARVRAGMRQEELAAKAGTTTRTLGSIERGDSVGQASVIGKLIDALGLETSQPALDPEVEVLVAMIGELLQQTPAEARPGVAREIVLLLTTALGAAHQGDTPGASIHQFPAISGTGSETSDGADTDRTQEAADAHHATREDIEREAIELTEEP</sequence>
<dbReference type="CDD" id="cd00093">
    <property type="entry name" value="HTH_XRE"/>
    <property type="match status" value="1"/>
</dbReference>
<organism evidence="3 4">
    <name type="scientific">Aeromicrobium endophyticum</name>
    <dbReference type="NCBI Taxonomy" id="2292704"/>
    <lineage>
        <taxon>Bacteria</taxon>
        <taxon>Bacillati</taxon>
        <taxon>Actinomycetota</taxon>
        <taxon>Actinomycetes</taxon>
        <taxon>Propionibacteriales</taxon>
        <taxon>Nocardioidaceae</taxon>
        <taxon>Aeromicrobium</taxon>
    </lineage>
</organism>
<dbReference type="GO" id="GO:0003677">
    <property type="term" value="F:DNA binding"/>
    <property type="evidence" value="ECO:0007669"/>
    <property type="project" value="InterPro"/>
</dbReference>
<dbReference type="EMBL" id="QUBR01000001">
    <property type="protein sequence ID" value="REK73682.1"/>
    <property type="molecule type" value="Genomic_DNA"/>
</dbReference>
<evidence type="ECO:0000259" key="2">
    <source>
        <dbReference type="PROSITE" id="PS50943"/>
    </source>
</evidence>
<accession>A0A371PCM5</accession>
<feature type="compositionally biased region" description="Basic and acidic residues" evidence="1">
    <location>
        <begin position="138"/>
        <end position="161"/>
    </location>
</feature>
<dbReference type="PROSITE" id="PS50943">
    <property type="entry name" value="HTH_CROC1"/>
    <property type="match status" value="1"/>
</dbReference>
<comment type="caution">
    <text evidence="3">The sequence shown here is derived from an EMBL/GenBank/DDBJ whole genome shotgun (WGS) entry which is preliminary data.</text>
</comment>
<dbReference type="OrthoDB" id="4990661at2"/>
<evidence type="ECO:0000313" key="4">
    <source>
        <dbReference type="Proteomes" id="UP000265581"/>
    </source>
</evidence>
<protein>
    <submittedName>
        <fullName evidence="3">XRE family transcriptional regulator</fullName>
    </submittedName>
</protein>
<evidence type="ECO:0000313" key="3">
    <source>
        <dbReference type="EMBL" id="REK73682.1"/>
    </source>
</evidence>
<feature type="domain" description="HTH cro/C1-type" evidence="2">
    <location>
        <begin position="13"/>
        <end position="69"/>
    </location>
</feature>
<dbReference type="Gene3D" id="1.10.260.40">
    <property type="entry name" value="lambda repressor-like DNA-binding domains"/>
    <property type="match status" value="1"/>
</dbReference>
<reference evidence="3 4" key="1">
    <citation type="submission" date="2018-08" db="EMBL/GenBank/DDBJ databases">
        <title>Aeromicrobium sp. M2KJ-4, whole genome shotgun sequence.</title>
        <authorList>
            <person name="Tuo L."/>
        </authorList>
    </citation>
    <scope>NUCLEOTIDE SEQUENCE [LARGE SCALE GENOMIC DNA]</scope>
    <source>
        <strain evidence="3 4">M2KJ-4</strain>
    </source>
</reference>
<dbReference type="AlphaFoldDB" id="A0A371PCM5"/>
<dbReference type="SMART" id="SM00530">
    <property type="entry name" value="HTH_XRE"/>
    <property type="match status" value="1"/>
</dbReference>